<comment type="caution">
    <text evidence="3">The sequence shown here is derived from an EMBL/GenBank/DDBJ whole genome shotgun (WGS) entry which is preliminary data.</text>
</comment>
<evidence type="ECO:0000313" key="4">
    <source>
        <dbReference type="Proteomes" id="UP001208570"/>
    </source>
</evidence>
<keyword evidence="4" id="KW-1185">Reference proteome</keyword>
<dbReference type="InterPro" id="IPR051771">
    <property type="entry name" value="FAM167_domain"/>
</dbReference>
<protein>
    <submittedName>
        <fullName evidence="3">Uncharacterized protein</fullName>
    </submittedName>
</protein>
<feature type="compositionally biased region" description="Polar residues" evidence="2">
    <location>
        <begin position="12"/>
        <end position="22"/>
    </location>
</feature>
<evidence type="ECO:0000256" key="1">
    <source>
        <dbReference type="ARBA" id="ARBA00005489"/>
    </source>
</evidence>
<gene>
    <name evidence="3" type="ORF">LSH36_235g04033</name>
</gene>
<accession>A0AAD9JNE6</accession>
<sequence>MSTKVRVPPSPTTNDTWSNSPANDVVTNGWSVTPGRPRHETQFLFIEAERPKSVYNSVARQLGNGEVFVEKLEFPLVFVFRVLSLSPTSSPLPVHGAYSSGDIGTRNKKHTTSPPRGIGLPSTEKAFDDRPTKSAVRRPKYQESETFQNHRTSFKSWGSVDGPGVIVRKAYEYFSLKPAMSAIFAPPALSTVDELPSESNESLPIPDAAAGDADTSKSRPDGSAPFEETPSQKADDGDATTSSSTSPSQRRRRKHGLCLDVEEMKVLTSRLNLTTRRPSVQAWRQEHLLGNGSPFAVRLACLRQTCDVGAENDDATTTKWSSEFRDGINASLDWLKSELTSMKEEDAILARRLLNIRKDMYRLKLSMCTERHRMILDEAMEIEEERDELEKSRDCDITPEPFSPTLKQYGVTRMNIHSRRFSVF</sequence>
<dbReference type="PANTHER" id="PTHR32289:SF1">
    <property type="entry name" value="PROTEIN FAM167A-LIKE"/>
    <property type="match status" value="1"/>
</dbReference>
<name>A0AAD9JNE6_9ANNE</name>
<comment type="similarity">
    <text evidence="1">Belongs to the FAM167 (SEC) family.</text>
</comment>
<dbReference type="Pfam" id="PF11652">
    <property type="entry name" value="FAM167"/>
    <property type="match status" value="1"/>
</dbReference>
<dbReference type="Proteomes" id="UP001208570">
    <property type="component" value="Unassembled WGS sequence"/>
</dbReference>
<dbReference type="InterPro" id="IPR024280">
    <property type="entry name" value="FAM167"/>
</dbReference>
<feature type="region of interest" description="Disordered" evidence="2">
    <location>
        <begin position="192"/>
        <end position="255"/>
    </location>
</feature>
<proteinExistence type="inferred from homology"/>
<reference evidence="3" key="1">
    <citation type="journal article" date="2023" name="Mol. Biol. Evol.">
        <title>Third-Generation Sequencing Reveals the Adaptive Role of the Epigenome in Three Deep-Sea Polychaetes.</title>
        <authorList>
            <person name="Perez M."/>
            <person name="Aroh O."/>
            <person name="Sun Y."/>
            <person name="Lan Y."/>
            <person name="Juniper S.K."/>
            <person name="Young C.R."/>
            <person name="Angers B."/>
            <person name="Qian P.Y."/>
        </authorList>
    </citation>
    <scope>NUCLEOTIDE SEQUENCE</scope>
    <source>
        <strain evidence="3">P08H-3</strain>
    </source>
</reference>
<feature type="region of interest" description="Disordered" evidence="2">
    <location>
        <begin position="1"/>
        <end position="22"/>
    </location>
</feature>
<evidence type="ECO:0000256" key="2">
    <source>
        <dbReference type="SAM" id="MobiDB-lite"/>
    </source>
</evidence>
<feature type="region of interest" description="Disordered" evidence="2">
    <location>
        <begin position="100"/>
        <end position="148"/>
    </location>
</feature>
<dbReference type="AlphaFoldDB" id="A0AAD9JNE6"/>
<dbReference type="PANTHER" id="PTHR32289">
    <property type="entry name" value="PROTEIN FAM167A"/>
    <property type="match status" value="1"/>
</dbReference>
<organism evidence="3 4">
    <name type="scientific">Paralvinella palmiformis</name>
    <dbReference type="NCBI Taxonomy" id="53620"/>
    <lineage>
        <taxon>Eukaryota</taxon>
        <taxon>Metazoa</taxon>
        <taxon>Spiralia</taxon>
        <taxon>Lophotrochozoa</taxon>
        <taxon>Annelida</taxon>
        <taxon>Polychaeta</taxon>
        <taxon>Sedentaria</taxon>
        <taxon>Canalipalpata</taxon>
        <taxon>Terebellida</taxon>
        <taxon>Terebelliformia</taxon>
        <taxon>Alvinellidae</taxon>
        <taxon>Paralvinella</taxon>
    </lineage>
</organism>
<dbReference type="EMBL" id="JAODUP010000235">
    <property type="protein sequence ID" value="KAK2155645.1"/>
    <property type="molecule type" value="Genomic_DNA"/>
</dbReference>
<evidence type="ECO:0000313" key="3">
    <source>
        <dbReference type="EMBL" id="KAK2155645.1"/>
    </source>
</evidence>